<comment type="caution">
    <text evidence="2">The sequence shown here is derived from an EMBL/GenBank/DDBJ whole genome shotgun (WGS) entry which is preliminary data.</text>
</comment>
<evidence type="ECO:0000256" key="1">
    <source>
        <dbReference type="SAM" id="MobiDB-lite"/>
    </source>
</evidence>
<feature type="compositionally biased region" description="Basic residues" evidence="1">
    <location>
        <begin position="95"/>
        <end position="108"/>
    </location>
</feature>
<protein>
    <submittedName>
        <fullName evidence="2">Uncharacterized protein</fullName>
    </submittedName>
</protein>
<dbReference type="AlphaFoldDB" id="A0A9Q1K951"/>
<dbReference type="Proteomes" id="UP001153076">
    <property type="component" value="Unassembled WGS sequence"/>
</dbReference>
<accession>A0A9Q1K951</accession>
<proteinExistence type="predicted"/>
<name>A0A9Q1K951_9CARY</name>
<evidence type="ECO:0000313" key="2">
    <source>
        <dbReference type="EMBL" id="KAJ8439043.1"/>
    </source>
</evidence>
<gene>
    <name evidence="2" type="ORF">Cgig2_014463</name>
</gene>
<evidence type="ECO:0000313" key="3">
    <source>
        <dbReference type="Proteomes" id="UP001153076"/>
    </source>
</evidence>
<keyword evidence="3" id="KW-1185">Reference proteome</keyword>
<dbReference type="EMBL" id="JAKOGI010000232">
    <property type="protein sequence ID" value="KAJ8439043.1"/>
    <property type="molecule type" value="Genomic_DNA"/>
</dbReference>
<organism evidence="2 3">
    <name type="scientific">Carnegiea gigantea</name>
    <dbReference type="NCBI Taxonomy" id="171969"/>
    <lineage>
        <taxon>Eukaryota</taxon>
        <taxon>Viridiplantae</taxon>
        <taxon>Streptophyta</taxon>
        <taxon>Embryophyta</taxon>
        <taxon>Tracheophyta</taxon>
        <taxon>Spermatophyta</taxon>
        <taxon>Magnoliopsida</taxon>
        <taxon>eudicotyledons</taxon>
        <taxon>Gunneridae</taxon>
        <taxon>Pentapetalae</taxon>
        <taxon>Caryophyllales</taxon>
        <taxon>Cactineae</taxon>
        <taxon>Cactaceae</taxon>
        <taxon>Cactoideae</taxon>
        <taxon>Echinocereeae</taxon>
        <taxon>Carnegiea</taxon>
    </lineage>
</organism>
<sequence>MQPRGSLRVLKNIPEESSEKTVTDIHQQILAETYDTIEDLTYKMPPHRHEDETESEDKVLMKIIKKIKLASKPSAKQLQMRSKKCARAKAEKERKSLKKSPSHEKHRQLSVVQPDHQKKSPKQHANTSIGDQCKWIVDNFDPYSVTLYVTTEKKIEITPMNVHLTLTLPIGGRKVEEFYGKKSKDPEYNEVLSA</sequence>
<feature type="region of interest" description="Disordered" evidence="1">
    <location>
        <begin position="71"/>
        <end position="127"/>
    </location>
</feature>
<reference evidence="2" key="1">
    <citation type="submission" date="2022-04" db="EMBL/GenBank/DDBJ databases">
        <title>Carnegiea gigantea Genome sequencing and assembly v2.</title>
        <authorList>
            <person name="Copetti D."/>
            <person name="Sanderson M.J."/>
            <person name="Burquez A."/>
            <person name="Wojciechowski M.F."/>
        </authorList>
    </citation>
    <scope>NUCLEOTIDE SEQUENCE</scope>
    <source>
        <strain evidence="2">SGP5-SGP5p</strain>
        <tissue evidence="2">Aerial part</tissue>
    </source>
</reference>